<evidence type="ECO:0000256" key="2">
    <source>
        <dbReference type="SAM" id="MobiDB-lite"/>
    </source>
</evidence>
<feature type="compositionally biased region" description="Basic residues" evidence="2">
    <location>
        <begin position="160"/>
        <end position="169"/>
    </location>
</feature>
<reference evidence="5 6" key="2">
    <citation type="submission" date="2016-05" db="EMBL/GenBank/DDBJ databases">
        <authorList>
            <person name="Naeem Raeece"/>
        </authorList>
    </citation>
    <scope>NUCLEOTIDE SEQUENCE [LARGE SCALE GENOMIC DNA]</scope>
</reference>
<feature type="region of interest" description="Disordered" evidence="2">
    <location>
        <begin position="394"/>
        <end position="430"/>
    </location>
</feature>
<evidence type="ECO:0000313" key="5">
    <source>
        <dbReference type="Proteomes" id="UP000078550"/>
    </source>
</evidence>
<feature type="coiled-coil region" evidence="1">
    <location>
        <begin position="329"/>
        <end position="391"/>
    </location>
</feature>
<dbReference type="Proteomes" id="UP000078550">
    <property type="component" value="Unassembled WGS sequence"/>
</dbReference>
<feature type="compositionally biased region" description="Acidic residues" evidence="2">
    <location>
        <begin position="104"/>
        <end position="117"/>
    </location>
</feature>
<evidence type="ECO:0000313" key="4">
    <source>
        <dbReference type="EMBL" id="SBT38611.1"/>
    </source>
</evidence>
<evidence type="ECO:0000313" key="6">
    <source>
        <dbReference type="Proteomes" id="UP000078555"/>
    </source>
</evidence>
<protein>
    <submittedName>
        <fullName evidence="3">Uncharacterized protein</fullName>
    </submittedName>
</protein>
<feature type="region of interest" description="Disordered" evidence="2">
    <location>
        <begin position="20"/>
        <end position="57"/>
    </location>
</feature>
<dbReference type="AlphaFoldDB" id="A0A1A8Z206"/>
<sequence>MEKNLNASFSFDMLDMMISNSSSGHAKEKEREREKPSWAKNDQSKEGKIVQRERGSRSLMEIKGDEVAYISQGGVNSRGRKRKTATGMRWENEGTYEIAKEDAEERAEEDTVEDTEEATEKVMEEVINELAKGASYESEKSLEEFEHKEKVNNGRERNRRERKRRKKKGSNTSSKKTSLSNDLLEFLLPSEEEKPNGELRSDVLNIRSVSHDKETTHSVESMKNKNEFNLFSTHHGRRNKGKAVVRGGAAVTIADVGGVKGDEDIGESKDDPNISIKLEAMSSLDKQLFLPSSMECPNCSHYLKALTTRNYMHFSSMSEYINEGESSLLVLKNKKIDDLENRNKIMTQKMKRMKKKQTLLSGKLKKFSSTLSELNANFDKLMEENKLLKRINADLMKSPKGREAPSSHHRKKPHEGDFENSIDKELFNEF</sequence>
<name>A0A1A8Z206_PLAOA</name>
<dbReference type="EMBL" id="FLRE01000138">
    <property type="protein sequence ID" value="SBT38611.1"/>
    <property type="molecule type" value="Genomic_DNA"/>
</dbReference>
<reference evidence="3" key="1">
    <citation type="submission" date="2016-05" db="EMBL/GenBank/DDBJ databases">
        <authorList>
            <person name="Lavstsen T."/>
            <person name="Jespersen J.S."/>
        </authorList>
    </citation>
    <scope>NUCLEOTIDE SEQUENCE [LARGE SCALE GENOMIC DNA]</scope>
</reference>
<feature type="compositionally biased region" description="Basic and acidic residues" evidence="2">
    <location>
        <begin position="414"/>
        <end position="430"/>
    </location>
</feature>
<gene>
    <name evidence="3" type="ORF">POVWA1_036820</name>
    <name evidence="4" type="ORF">POVWA2_036120</name>
</gene>
<feature type="region of interest" description="Disordered" evidence="2">
    <location>
        <begin position="74"/>
        <end position="205"/>
    </location>
</feature>
<organism evidence="3 6">
    <name type="scientific">Plasmodium ovale wallikeri</name>
    <dbReference type="NCBI Taxonomy" id="864142"/>
    <lineage>
        <taxon>Eukaryota</taxon>
        <taxon>Sar</taxon>
        <taxon>Alveolata</taxon>
        <taxon>Apicomplexa</taxon>
        <taxon>Aconoidasida</taxon>
        <taxon>Haemosporida</taxon>
        <taxon>Plasmodiidae</taxon>
        <taxon>Plasmodium</taxon>
        <taxon>Plasmodium (Plasmodium)</taxon>
    </lineage>
</organism>
<keyword evidence="6" id="KW-1185">Reference proteome</keyword>
<evidence type="ECO:0000256" key="1">
    <source>
        <dbReference type="SAM" id="Coils"/>
    </source>
</evidence>
<keyword evidence="1" id="KW-0175">Coiled coil</keyword>
<dbReference type="Proteomes" id="UP000078555">
    <property type="component" value="Unassembled WGS sequence"/>
</dbReference>
<accession>A0A1A8Z206</accession>
<dbReference type="EMBL" id="FLRD01000107">
    <property type="protein sequence ID" value="SBT37915.1"/>
    <property type="molecule type" value="Genomic_DNA"/>
</dbReference>
<proteinExistence type="predicted"/>
<feature type="compositionally biased region" description="Basic and acidic residues" evidence="2">
    <location>
        <begin position="191"/>
        <end position="201"/>
    </location>
</feature>
<feature type="compositionally biased region" description="Basic and acidic residues" evidence="2">
    <location>
        <begin position="25"/>
        <end position="57"/>
    </location>
</feature>
<evidence type="ECO:0000313" key="3">
    <source>
        <dbReference type="EMBL" id="SBT37915.1"/>
    </source>
</evidence>
<feature type="compositionally biased region" description="Low complexity" evidence="2">
    <location>
        <begin position="170"/>
        <end position="181"/>
    </location>
</feature>
<feature type="compositionally biased region" description="Basic and acidic residues" evidence="2">
    <location>
        <begin position="137"/>
        <end position="159"/>
    </location>
</feature>